<dbReference type="Gene3D" id="1.10.510.10">
    <property type="entry name" value="Transferase(Phosphotransferase) domain 1"/>
    <property type="match status" value="1"/>
</dbReference>
<dbReference type="FunFam" id="3.30.1370.70:FF:000002">
    <property type="entry name" value="NFU1 iron-sulfur cluster scaffold homolog, mitochondrial"/>
    <property type="match status" value="1"/>
</dbReference>
<keyword evidence="24" id="KW-1185">Reference proteome</keyword>
<keyword evidence="12" id="KW-0809">Transit peptide</keyword>
<dbReference type="InterPro" id="IPR051744">
    <property type="entry name" value="AP2_assoc_SerThr_kinase"/>
</dbReference>
<evidence type="ECO:0000256" key="15">
    <source>
        <dbReference type="ARBA" id="ARBA00023128"/>
    </source>
</evidence>
<feature type="compositionally biased region" description="Pro residues" evidence="21">
    <location>
        <begin position="657"/>
        <end position="675"/>
    </location>
</feature>
<dbReference type="SUPFAM" id="SSF117916">
    <property type="entry name" value="Fe-S cluster assembly (FSCA) domain-like"/>
    <property type="match status" value="1"/>
</dbReference>
<evidence type="ECO:0000256" key="6">
    <source>
        <dbReference type="ARBA" id="ARBA00022553"/>
    </source>
</evidence>
<feature type="compositionally biased region" description="Low complexity" evidence="21">
    <location>
        <begin position="568"/>
        <end position="580"/>
    </location>
</feature>
<feature type="region of interest" description="Disordered" evidence="21">
    <location>
        <begin position="483"/>
        <end position="590"/>
    </location>
</feature>
<evidence type="ECO:0000256" key="18">
    <source>
        <dbReference type="ARBA" id="ARBA00057718"/>
    </source>
</evidence>
<sequence length="1497" mass="160051">MKKFFDSRREMVSSGPVSGLGGGSTGSASGGSFIGKVFTIGRYQVTVEETVAEAPPQGSVVMVTLVLPAATPGVPQVPQATCFLAAGSPSSAPGVPSCCHGPVAPFILLASRSLSLEGPAEAKPSTGSVTSCRMGSAATFSSMRAAGQRCAHFAEARLRKSCDWVLPWVTYVGCEAVFRGFAIVFLVRTHQGSRCALKRMYVNNESDLQVCQREIHVMRDLVGNKNIVTFLDASITPVSSGDVWEVFILMDFCRGGQVVNLMNQRLQTGFSEQEVLSIFCDTCEAVSRLHQRKTPIIHRDLKVENILVHDQGHYVLCDFGSAIIRFQDPQVEGVATVEEEIKKYTTLSYRAPEMVNLYGGKVISTKADIWALGCLLYKLCFFTLPFGESQVAICDGSFTIPDTSRYSHDMHCLIRESFRYSHDMRCLIRYMLEPDPDMRPDIYLVSHFSFKLARKDCPIQNVQNSPIPAKLPEPIRASEAIAKKSQTKARLTDPVPTTETSIAPRQRPKAGQAQPVTGILPIQPALTPRKRANAPAGATQPINVGITPQPVASGQPQKPHTQHPIPVAQQQATPTPLQATPSPPQATPQHGQLFVQPQATAFLSAQQQPHRHVPNLYPPHHQNTALPPQTATPVQAKVKVTAPPPPFQSLQPGTPAQAPPPVPVRPKGMAPPPPTQHQTVPLALTPHAENKSTAPPKQQLEVNFIAVSALTHKSPAVRHPVLQGVPAPDADSEETVISRMVASDAAAKMYASFAGGQPGHKVGSLTPPSSPKTAPRGGHRRILSDVTHSAIFGVPVSKSTQLFQAAAAEAGLNKSKSASTTPSGSPSSSQQSVCPAGDARAPSAAPRVGTGAQPSWNPFGDDNFSKLTAEELLNKDFAKLDTKPPEKSSTENLISALQPTAPNKGYSQGAAGADSLFPSLECLQAARVSVLPDALGGPLLQHPSSAVPMLASPLSSTPAPPLDQFPAAPVANALLPHPASDAAQDERSGSRFDPVPVLLSKTPSQEAKGTNGYGKLLEAAEAEIPAEGCFHSSDEEDDERKSKEVQLSGSGSRPLLQDSDEEERETAASGSLCAPSSLQPAATPHSSLITHQAPGQAGRSEPDADVFSQAPFRMAQGADGGGSDDVFANAPFLRPSAPPHPPDVFLQAPFCRRKETRGSLYPHPVTLSGSQHPHPVISYPGGNEHSILSQVAPQPFRPQALAKYSRHYEGPLASEADGAQLGEGGYDVCFGPTNMALCRSAGVLRSVCKIITGSRYPACSYHGDVLSRAPFHAKPLARTLLQPRVFVRSMFIQTQDTPNPNSLKFLPGRAVLVSGTLDFASPRDAHCSPLARQLFRIDGVKSVFLGPDFITITKTDSDTEWKMVKPDVFATIMDFFTSGLPVVNEDATPQADTAPSEDDDEVVAIIKELLDTRIRPTVQEDGGDVLYRGFEDGIVKLKLQGSCTSCPSAIVTLKSGIQNMLQFYVPEVEGVEQTSNLVHGGFSVEQTTLLYKQSVIP</sequence>
<evidence type="ECO:0000256" key="5">
    <source>
        <dbReference type="ARBA" id="ARBA00022527"/>
    </source>
</evidence>
<evidence type="ECO:0000256" key="1">
    <source>
        <dbReference type="ARBA" id="ARBA00004173"/>
    </source>
</evidence>
<dbReference type="InterPro" id="IPR001075">
    <property type="entry name" value="NIF_FeS_clus_asmbl_NifU_C"/>
</dbReference>
<dbReference type="InterPro" id="IPR008271">
    <property type="entry name" value="Ser/Thr_kinase_AS"/>
</dbReference>
<comment type="subunit">
    <text evidence="19">Monomer and homohexamer; the apo-NFU1 is a monomer, while the holo-NFU1 is a hexamer composed of a trimer of dimer that is probably linked by some 4Fe-4S cluster. Interacts with HIRA and EPM2A/laforin. Interacts with BOLA3. Interacts with HSPA9.</text>
</comment>
<comment type="similarity">
    <text evidence="2">Belongs to the NifU family.</text>
</comment>
<dbReference type="InterPro" id="IPR011009">
    <property type="entry name" value="Kinase-like_dom_sf"/>
</dbReference>
<dbReference type="PROSITE" id="PS50011">
    <property type="entry name" value="PROTEIN_KINASE_DOM"/>
    <property type="match status" value="1"/>
</dbReference>
<keyword evidence="11" id="KW-0067">ATP-binding</keyword>
<dbReference type="SMART" id="SM00932">
    <property type="entry name" value="Nfu_N"/>
    <property type="match status" value="1"/>
</dbReference>
<keyword evidence="6" id="KW-0597">Phosphoprotein</keyword>
<keyword evidence="7" id="KW-0808">Transferase</keyword>
<organism evidence="23 24">
    <name type="scientific">Electrophorus voltai</name>
    <dbReference type="NCBI Taxonomy" id="2609070"/>
    <lineage>
        <taxon>Eukaryota</taxon>
        <taxon>Metazoa</taxon>
        <taxon>Chordata</taxon>
        <taxon>Craniata</taxon>
        <taxon>Vertebrata</taxon>
        <taxon>Euteleostomi</taxon>
        <taxon>Actinopterygii</taxon>
        <taxon>Neopterygii</taxon>
        <taxon>Teleostei</taxon>
        <taxon>Ostariophysi</taxon>
        <taxon>Gymnotiformes</taxon>
        <taxon>Gymnotoidei</taxon>
        <taxon>Gymnotidae</taxon>
        <taxon>Electrophorus</taxon>
    </lineage>
</organism>
<dbReference type="FunFam" id="3.30.300.130:FF:000001">
    <property type="entry name" value="NFU1 iron-sulfur cluster scaffold"/>
    <property type="match status" value="1"/>
</dbReference>
<dbReference type="InterPro" id="IPR014824">
    <property type="entry name" value="Nfu/NifU_N"/>
</dbReference>
<gene>
    <name evidence="23" type="ORF">P4O66_017428</name>
</gene>
<evidence type="ECO:0000256" key="19">
    <source>
        <dbReference type="ARBA" id="ARBA00062506"/>
    </source>
</evidence>
<keyword evidence="8" id="KW-0479">Metal-binding</keyword>
<evidence type="ECO:0000313" key="24">
    <source>
        <dbReference type="Proteomes" id="UP001239994"/>
    </source>
</evidence>
<feature type="region of interest" description="Disordered" evidence="21">
    <location>
        <begin position="1"/>
        <end position="24"/>
    </location>
</feature>
<dbReference type="EMBL" id="JAROKS010000024">
    <property type="protein sequence ID" value="KAK1787049.1"/>
    <property type="molecule type" value="Genomic_DNA"/>
</dbReference>
<evidence type="ECO:0000256" key="4">
    <source>
        <dbReference type="ARBA" id="ARBA00018782"/>
    </source>
</evidence>
<feature type="region of interest" description="Disordered" evidence="21">
    <location>
        <begin position="814"/>
        <end position="863"/>
    </location>
</feature>
<comment type="catalytic activity">
    <reaction evidence="16">
        <text>L-threonyl-[protein] + ATP = O-phospho-L-threonyl-[protein] + ADP + H(+)</text>
        <dbReference type="Rhea" id="RHEA:46608"/>
        <dbReference type="Rhea" id="RHEA-COMP:11060"/>
        <dbReference type="Rhea" id="RHEA-COMP:11605"/>
        <dbReference type="ChEBI" id="CHEBI:15378"/>
        <dbReference type="ChEBI" id="CHEBI:30013"/>
        <dbReference type="ChEBI" id="CHEBI:30616"/>
        <dbReference type="ChEBI" id="CHEBI:61977"/>
        <dbReference type="ChEBI" id="CHEBI:456216"/>
        <dbReference type="EC" id="2.7.11.1"/>
    </reaction>
</comment>
<dbReference type="EC" id="2.7.11.1" evidence="3"/>
<dbReference type="GO" id="GO:0005506">
    <property type="term" value="F:iron ion binding"/>
    <property type="evidence" value="ECO:0007669"/>
    <property type="project" value="InterPro"/>
</dbReference>
<dbReference type="Pfam" id="PF00069">
    <property type="entry name" value="Pkinase"/>
    <property type="match status" value="1"/>
</dbReference>
<evidence type="ECO:0000256" key="13">
    <source>
        <dbReference type="ARBA" id="ARBA00023004"/>
    </source>
</evidence>
<proteinExistence type="inferred from homology"/>
<evidence type="ECO:0000259" key="22">
    <source>
        <dbReference type="PROSITE" id="PS50011"/>
    </source>
</evidence>
<evidence type="ECO:0000256" key="2">
    <source>
        <dbReference type="ARBA" id="ARBA00006420"/>
    </source>
</evidence>
<dbReference type="GO" id="GO:0005739">
    <property type="term" value="C:mitochondrion"/>
    <property type="evidence" value="ECO:0007669"/>
    <property type="project" value="UniProtKB-SubCell"/>
</dbReference>
<evidence type="ECO:0000256" key="7">
    <source>
        <dbReference type="ARBA" id="ARBA00022679"/>
    </source>
</evidence>
<keyword evidence="9" id="KW-0547">Nucleotide-binding</keyword>
<evidence type="ECO:0000256" key="16">
    <source>
        <dbReference type="ARBA" id="ARBA00047899"/>
    </source>
</evidence>
<evidence type="ECO:0000313" key="23">
    <source>
        <dbReference type="EMBL" id="KAK1787049.1"/>
    </source>
</evidence>
<reference evidence="23" key="1">
    <citation type="submission" date="2023-03" db="EMBL/GenBank/DDBJ databases">
        <title>Electrophorus voltai genome.</title>
        <authorList>
            <person name="Bian C."/>
        </authorList>
    </citation>
    <scope>NUCLEOTIDE SEQUENCE</scope>
    <source>
        <strain evidence="23">CB-2022</strain>
        <tissue evidence="23">Muscle</tissue>
    </source>
</reference>
<evidence type="ECO:0000256" key="10">
    <source>
        <dbReference type="ARBA" id="ARBA00022777"/>
    </source>
</evidence>
<dbReference type="Proteomes" id="UP001239994">
    <property type="component" value="Unassembled WGS sequence"/>
</dbReference>
<accession>A0AAD8YV45</accession>
<dbReference type="GO" id="GO:0051536">
    <property type="term" value="F:iron-sulfur cluster binding"/>
    <property type="evidence" value="ECO:0007669"/>
    <property type="project" value="UniProtKB-KW"/>
</dbReference>
<comment type="caution">
    <text evidence="23">The sequence shown here is derived from an EMBL/GenBank/DDBJ whole genome shotgun (WGS) entry which is preliminary data.</text>
</comment>
<evidence type="ECO:0000256" key="11">
    <source>
        <dbReference type="ARBA" id="ARBA00022840"/>
    </source>
</evidence>
<dbReference type="Gene3D" id="3.30.1370.70">
    <property type="entry name" value="Scaffold protein Nfu/NifU, N-terminal domain"/>
    <property type="match status" value="1"/>
</dbReference>
<dbReference type="Pfam" id="PF08712">
    <property type="entry name" value="Nfu_N"/>
    <property type="match status" value="1"/>
</dbReference>
<dbReference type="GO" id="GO:0004674">
    <property type="term" value="F:protein serine/threonine kinase activity"/>
    <property type="evidence" value="ECO:0007669"/>
    <property type="project" value="UniProtKB-KW"/>
</dbReference>
<evidence type="ECO:0000256" key="17">
    <source>
        <dbReference type="ARBA" id="ARBA00048679"/>
    </source>
</evidence>
<dbReference type="SUPFAM" id="SSF110836">
    <property type="entry name" value="Hypothetical protein SAV1430"/>
    <property type="match status" value="1"/>
</dbReference>
<evidence type="ECO:0000256" key="14">
    <source>
        <dbReference type="ARBA" id="ARBA00023014"/>
    </source>
</evidence>
<evidence type="ECO:0000256" key="9">
    <source>
        <dbReference type="ARBA" id="ARBA00022741"/>
    </source>
</evidence>
<feature type="compositionally biased region" description="Polar residues" evidence="21">
    <location>
        <begin position="1074"/>
        <end position="1090"/>
    </location>
</feature>
<feature type="region of interest" description="Disordered" evidence="21">
    <location>
        <begin position="642"/>
        <end position="680"/>
    </location>
</feature>
<comment type="catalytic activity">
    <reaction evidence="17">
        <text>L-seryl-[protein] + ATP = O-phospho-L-seryl-[protein] + ADP + H(+)</text>
        <dbReference type="Rhea" id="RHEA:17989"/>
        <dbReference type="Rhea" id="RHEA-COMP:9863"/>
        <dbReference type="Rhea" id="RHEA-COMP:11604"/>
        <dbReference type="ChEBI" id="CHEBI:15378"/>
        <dbReference type="ChEBI" id="CHEBI:29999"/>
        <dbReference type="ChEBI" id="CHEBI:30616"/>
        <dbReference type="ChEBI" id="CHEBI:83421"/>
        <dbReference type="ChEBI" id="CHEBI:456216"/>
        <dbReference type="EC" id="2.7.11.1"/>
    </reaction>
</comment>
<evidence type="ECO:0000256" key="3">
    <source>
        <dbReference type="ARBA" id="ARBA00012513"/>
    </source>
</evidence>
<dbReference type="SMART" id="SM00220">
    <property type="entry name" value="S_TKc"/>
    <property type="match status" value="1"/>
</dbReference>
<feature type="compositionally biased region" description="Polar residues" evidence="21">
    <location>
        <begin position="550"/>
        <end position="559"/>
    </location>
</feature>
<dbReference type="InterPro" id="IPR034904">
    <property type="entry name" value="FSCA_dom_sf"/>
</dbReference>
<comment type="subcellular location">
    <subcellularLocation>
        <location evidence="1">Mitochondrion</location>
    </subcellularLocation>
</comment>
<evidence type="ECO:0000256" key="21">
    <source>
        <dbReference type="SAM" id="MobiDB-lite"/>
    </source>
</evidence>
<keyword evidence="14" id="KW-0411">Iron-sulfur</keyword>
<name>A0AAD8YV45_9TELE</name>
<dbReference type="InterPro" id="IPR036498">
    <property type="entry name" value="Nfu/NifU_N_sf"/>
</dbReference>
<keyword evidence="5" id="KW-0723">Serine/threonine-protein kinase</keyword>
<dbReference type="SUPFAM" id="SSF56112">
    <property type="entry name" value="Protein kinase-like (PK-like)"/>
    <property type="match status" value="1"/>
</dbReference>
<dbReference type="Gene3D" id="3.30.300.130">
    <property type="entry name" value="Fe-S cluster assembly (FSCA)"/>
    <property type="match status" value="1"/>
</dbReference>
<dbReference type="GO" id="GO:0016226">
    <property type="term" value="P:iron-sulfur cluster assembly"/>
    <property type="evidence" value="ECO:0007669"/>
    <property type="project" value="InterPro"/>
</dbReference>
<dbReference type="GO" id="GO:0005524">
    <property type="term" value="F:ATP binding"/>
    <property type="evidence" value="ECO:0007669"/>
    <property type="project" value="UniProtKB-KW"/>
</dbReference>
<protein>
    <recommendedName>
        <fullName evidence="4">NFU1 iron-sulfur cluster scaffold homolog, mitochondrial</fullName>
        <ecNumber evidence="3">2.7.11.1</ecNumber>
    </recommendedName>
    <alternativeName>
        <fullName evidence="20">HIRA-interacting protein 5</fullName>
    </alternativeName>
</protein>
<dbReference type="PROSITE" id="PS00108">
    <property type="entry name" value="PROTEIN_KINASE_ST"/>
    <property type="match status" value="1"/>
</dbReference>
<feature type="compositionally biased region" description="Low complexity" evidence="21">
    <location>
        <begin position="814"/>
        <end position="832"/>
    </location>
</feature>
<dbReference type="InterPro" id="IPR000719">
    <property type="entry name" value="Prot_kinase_dom"/>
</dbReference>
<dbReference type="Pfam" id="PF01106">
    <property type="entry name" value="NifU"/>
    <property type="match status" value="1"/>
</dbReference>
<dbReference type="PANTHER" id="PTHR47907">
    <property type="entry name" value="PROTEIN KINASE DOMAIN-CONTAINING PROTEIN"/>
    <property type="match status" value="1"/>
</dbReference>
<evidence type="ECO:0000256" key="8">
    <source>
        <dbReference type="ARBA" id="ARBA00022723"/>
    </source>
</evidence>
<dbReference type="PANTHER" id="PTHR47907:SF5">
    <property type="entry name" value="AP2 ASSOCIATED KINASE 1"/>
    <property type="match status" value="1"/>
</dbReference>
<feature type="region of interest" description="Disordered" evidence="21">
    <location>
        <begin position="757"/>
        <end position="779"/>
    </location>
</feature>
<feature type="domain" description="Protein kinase" evidence="22">
    <location>
        <begin position="170"/>
        <end position="450"/>
    </location>
</feature>
<feature type="region of interest" description="Disordered" evidence="21">
    <location>
        <begin position="980"/>
        <end position="1010"/>
    </location>
</feature>
<keyword evidence="13" id="KW-0408">Iron</keyword>
<evidence type="ECO:0000256" key="12">
    <source>
        <dbReference type="ARBA" id="ARBA00022946"/>
    </source>
</evidence>
<keyword evidence="15" id="KW-0496">Mitochondrion</keyword>
<feature type="region of interest" description="Disordered" evidence="21">
    <location>
        <begin position="1029"/>
        <end position="1103"/>
    </location>
</feature>
<feature type="compositionally biased region" description="Basic and acidic residues" evidence="21">
    <location>
        <begin position="1"/>
        <end position="11"/>
    </location>
</feature>
<comment type="function">
    <text evidence="18">Iron-sulfur cluster scaffold protein which can assemble [4Fe-4S] clusters and deliver them to target proteins.</text>
</comment>
<evidence type="ECO:0000256" key="20">
    <source>
        <dbReference type="ARBA" id="ARBA00076495"/>
    </source>
</evidence>
<dbReference type="FunFam" id="1.10.510.10:FF:000072">
    <property type="entry name" value="AP2 associated kinase 1"/>
    <property type="match status" value="1"/>
</dbReference>
<keyword evidence="10" id="KW-0418">Kinase</keyword>
<dbReference type="CDD" id="cd14037">
    <property type="entry name" value="STKc_NAK_like"/>
    <property type="match status" value="1"/>
</dbReference>